<evidence type="ECO:0000313" key="2">
    <source>
        <dbReference type="Proteomes" id="UP000248627"/>
    </source>
</evidence>
<dbReference type="GO" id="GO:0008194">
    <property type="term" value="F:UDP-glycosyltransferase activity"/>
    <property type="evidence" value="ECO:0007669"/>
    <property type="project" value="InterPro"/>
</dbReference>
<dbReference type="InterPro" id="IPR050426">
    <property type="entry name" value="Glycosyltransferase_28"/>
</dbReference>
<protein>
    <submittedName>
        <fullName evidence="1">Glycosyl transferase family 1</fullName>
    </submittedName>
</protein>
<sequence>MNPARERQVPAPNTFHIGLVVPDYTGQLSPMATLGRELLRRGHRVTLVSLPDAGTKSFTARFAFAPIGEREFPVGSLARFSEEQGQLTGLAAIRFIVRGYVREVEVLLRDLPVLVQQHGIDALLVDQVYGAGNTVAEHLDIPVVNVCNALALNTEPGVPPFMTAWPYHPSLLARVRNILGDQVIAWVIRPVLQRINERRAAWGLPLISSVNDGSDLAQITQQPPFFDFPRTRLPDSFHYTGPFHDEDSTEPVSFPWEQLDGRPLIYASMGTLQNRLPHIFQAIATACAGLDAQLVISLGSTDVEPPTGLAGNPIVVRYAPQLDLLARTSLVITHAGINTTLEALAHGVPMVALPVGNDQPGVAARLKYLGAGEFIPVHKVTPARLRAAIGKVSGDPAYRAKAQHYKRRIAELDGVRRAADIAEEAFRTRRPVHRQEMSETTEGGRR</sequence>
<proteinExistence type="predicted"/>
<dbReference type="CDD" id="cd03784">
    <property type="entry name" value="GT1_Gtf-like"/>
    <property type="match status" value="1"/>
</dbReference>
<dbReference type="Pfam" id="PF00201">
    <property type="entry name" value="UDPGT"/>
    <property type="match status" value="1"/>
</dbReference>
<dbReference type="FunFam" id="3.40.50.2000:FF:000072">
    <property type="entry name" value="Glycosyl transferase"/>
    <property type="match status" value="1"/>
</dbReference>
<name>A0A2W2CCV7_9ACTN</name>
<accession>A0A2W2CCV7</accession>
<dbReference type="InterPro" id="IPR002213">
    <property type="entry name" value="UDP_glucos_trans"/>
</dbReference>
<keyword evidence="2" id="KW-1185">Reference proteome</keyword>
<dbReference type="OrthoDB" id="6620093at2"/>
<gene>
    <name evidence="1" type="ORF">C1I93_12580</name>
</gene>
<dbReference type="EMBL" id="POTX01000067">
    <property type="protein sequence ID" value="PZF97161.1"/>
    <property type="molecule type" value="Genomic_DNA"/>
</dbReference>
<dbReference type="PANTHER" id="PTHR48050:SF13">
    <property type="entry name" value="STEROL 3-BETA-GLUCOSYLTRANSFERASE UGT80A2"/>
    <property type="match status" value="1"/>
</dbReference>
<dbReference type="Gene3D" id="3.40.50.2000">
    <property type="entry name" value="Glycogen Phosphorylase B"/>
    <property type="match status" value="2"/>
</dbReference>
<reference evidence="1 2" key="1">
    <citation type="submission" date="2018-01" db="EMBL/GenBank/DDBJ databases">
        <title>Draft genome sequence of Jishengella endophytica.</title>
        <authorList>
            <person name="Sahin N."/>
            <person name="Ay H."/>
            <person name="Saygin H."/>
        </authorList>
    </citation>
    <scope>NUCLEOTIDE SEQUENCE [LARGE SCALE GENOMIC DNA]</scope>
    <source>
        <strain evidence="1 2">DSM 45430</strain>
    </source>
</reference>
<organism evidence="1 2">
    <name type="scientific">Micromonospora endophytica</name>
    <dbReference type="NCBI Taxonomy" id="515350"/>
    <lineage>
        <taxon>Bacteria</taxon>
        <taxon>Bacillati</taxon>
        <taxon>Actinomycetota</taxon>
        <taxon>Actinomycetes</taxon>
        <taxon>Micromonosporales</taxon>
        <taxon>Micromonosporaceae</taxon>
        <taxon>Micromonospora</taxon>
    </lineage>
</organism>
<dbReference type="AlphaFoldDB" id="A0A2W2CCV7"/>
<dbReference type="SUPFAM" id="SSF53756">
    <property type="entry name" value="UDP-Glycosyltransferase/glycogen phosphorylase"/>
    <property type="match status" value="1"/>
</dbReference>
<comment type="caution">
    <text evidence="1">The sequence shown here is derived from an EMBL/GenBank/DDBJ whole genome shotgun (WGS) entry which is preliminary data.</text>
</comment>
<dbReference type="PANTHER" id="PTHR48050">
    <property type="entry name" value="STEROL 3-BETA-GLUCOSYLTRANSFERASE"/>
    <property type="match status" value="1"/>
</dbReference>
<dbReference type="GO" id="GO:0016758">
    <property type="term" value="F:hexosyltransferase activity"/>
    <property type="evidence" value="ECO:0007669"/>
    <property type="project" value="UniProtKB-ARBA"/>
</dbReference>
<keyword evidence="1" id="KW-0808">Transferase</keyword>
<dbReference type="GO" id="GO:0017000">
    <property type="term" value="P:antibiotic biosynthetic process"/>
    <property type="evidence" value="ECO:0007669"/>
    <property type="project" value="UniProtKB-ARBA"/>
</dbReference>
<evidence type="ECO:0000313" key="1">
    <source>
        <dbReference type="EMBL" id="PZF97161.1"/>
    </source>
</evidence>
<dbReference type="Proteomes" id="UP000248627">
    <property type="component" value="Unassembled WGS sequence"/>
</dbReference>